<reference evidence="6" key="1">
    <citation type="submission" date="2015-05" db="EMBL/GenBank/DDBJ databases">
        <authorList>
            <person name="Wang D.B."/>
            <person name="Wang M."/>
        </authorList>
    </citation>
    <scope>NUCLEOTIDE SEQUENCE</scope>
    <source>
        <strain evidence="6">36-1</strain>
    </source>
</reference>
<keyword evidence="2" id="KW-0560">Oxidoreductase</keyword>
<dbReference type="SUPFAM" id="SSF50129">
    <property type="entry name" value="GroES-like"/>
    <property type="match status" value="1"/>
</dbReference>
<dbReference type="Proteomes" id="UP000078240">
    <property type="component" value="Unassembled WGS sequence"/>
</dbReference>
<gene>
    <name evidence="6" type="ORF">PCL_04485</name>
    <name evidence="4" type="ORF">VFPBJ_07568</name>
    <name evidence="5" type="ORF">VFPFJ_08283</name>
</gene>
<dbReference type="Proteomes" id="UP000078340">
    <property type="component" value="Unassembled WGS sequence"/>
</dbReference>
<dbReference type="Gene3D" id="3.90.180.10">
    <property type="entry name" value="Medium-chain alcohol dehydrogenases, catalytic domain"/>
    <property type="match status" value="1"/>
</dbReference>
<dbReference type="InterPro" id="IPR011032">
    <property type="entry name" value="GroES-like_sf"/>
</dbReference>
<comment type="similarity">
    <text evidence="1">Belongs to the zinc-containing alcohol dehydrogenase family.</text>
</comment>
<name>A0A179H6W1_PURLI</name>
<dbReference type="PANTHER" id="PTHR45348">
    <property type="entry name" value="HYPOTHETICAL OXIDOREDUCTASE (EUROFUNG)"/>
    <property type="match status" value="1"/>
</dbReference>
<dbReference type="SMART" id="SM00829">
    <property type="entry name" value="PKS_ER"/>
    <property type="match status" value="1"/>
</dbReference>
<evidence type="ECO:0000313" key="8">
    <source>
        <dbReference type="Proteomes" id="UP000245956"/>
    </source>
</evidence>
<evidence type="ECO:0000256" key="1">
    <source>
        <dbReference type="ARBA" id="ARBA00008072"/>
    </source>
</evidence>
<dbReference type="GO" id="GO:0016651">
    <property type="term" value="F:oxidoreductase activity, acting on NAD(P)H"/>
    <property type="evidence" value="ECO:0007669"/>
    <property type="project" value="InterPro"/>
</dbReference>
<reference evidence="5 7" key="3">
    <citation type="submission" date="2016-02" db="EMBL/GenBank/DDBJ databases">
        <title>Biosynthesis of antibiotic leucinostatins and their inhibition on Phytophthora in bio-control Purpureocillium lilacinum.</title>
        <authorList>
            <person name="Wang G."/>
            <person name="Liu Z."/>
            <person name="Lin R."/>
            <person name="Li E."/>
            <person name="Mao Z."/>
            <person name="Ling J."/>
            <person name="Yin W."/>
            <person name="Xie B."/>
        </authorList>
    </citation>
    <scope>NUCLEOTIDE SEQUENCE [LARGE SCALE GENOMIC DNA]</scope>
    <source>
        <strain evidence="4">PLBJ-1</strain>
        <strain evidence="5">PLFJ-1</strain>
    </source>
</reference>
<dbReference type="InterPro" id="IPR013154">
    <property type="entry name" value="ADH-like_N"/>
</dbReference>
<dbReference type="EMBL" id="LSBI01000007">
    <property type="protein sequence ID" value="OAQ85894.1"/>
    <property type="molecule type" value="Genomic_DNA"/>
</dbReference>
<evidence type="ECO:0000256" key="2">
    <source>
        <dbReference type="ARBA" id="ARBA00023002"/>
    </source>
</evidence>
<organism evidence="5 7">
    <name type="scientific">Purpureocillium lilacinum</name>
    <name type="common">Paecilomyces lilacinus</name>
    <dbReference type="NCBI Taxonomy" id="33203"/>
    <lineage>
        <taxon>Eukaryota</taxon>
        <taxon>Fungi</taxon>
        <taxon>Dikarya</taxon>
        <taxon>Ascomycota</taxon>
        <taxon>Pezizomycotina</taxon>
        <taxon>Sordariomycetes</taxon>
        <taxon>Hypocreomycetidae</taxon>
        <taxon>Hypocreales</taxon>
        <taxon>Ophiocordycipitaceae</taxon>
        <taxon>Purpureocillium</taxon>
    </lineage>
</organism>
<comment type="caution">
    <text evidence="5">The sequence shown here is derived from an EMBL/GenBank/DDBJ whole genome shotgun (WGS) entry which is preliminary data.</text>
</comment>
<dbReference type="STRING" id="33203.A0A179H6W1"/>
<dbReference type="SUPFAM" id="SSF51735">
    <property type="entry name" value="NAD(P)-binding Rossmann-fold domains"/>
    <property type="match status" value="1"/>
</dbReference>
<dbReference type="Gene3D" id="3.40.50.720">
    <property type="entry name" value="NAD(P)-binding Rossmann-like Domain"/>
    <property type="match status" value="1"/>
</dbReference>
<proteinExistence type="inferred from homology"/>
<dbReference type="AlphaFoldDB" id="A0A179H6W1"/>
<dbReference type="InterPro" id="IPR013149">
    <property type="entry name" value="ADH-like_C"/>
</dbReference>
<dbReference type="CDD" id="cd08249">
    <property type="entry name" value="enoyl_reductase_like"/>
    <property type="match status" value="1"/>
</dbReference>
<evidence type="ECO:0000259" key="3">
    <source>
        <dbReference type="SMART" id="SM00829"/>
    </source>
</evidence>
<feature type="domain" description="Enoyl reductase (ER)" evidence="3">
    <location>
        <begin position="6"/>
        <end position="341"/>
    </location>
</feature>
<reference evidence="6 8" key="2">
    <citation type="journal article" date="2016" name="Front. Microbiol.">
        <title>Genome and transcriptome sequences reveal the specific parasitism of the nematophagous Purpureocillium lilacinum 36-1.</title>
        <authorList>
            <person name="Xie J."/>
            <person name="Li S."/>
            <person name="Mo C."/>
            <person name="Xiao X."/>
            <person name="Peng D."/>
            <person name="Wang G."/>
            <person name="Xiao Y."/>
        </authorList>
    </citation>
    <scope>NUCLEOTIDE SEQUENCE [LARGE SCALE GENOMIC DNA]</scope>
    <source>
        <strain evidence="6 8">36-1</strain>
    </source>
</reference>
<evidence type="ECO:0000313" key="7">
    <source>
        <dbReference type="Proteomes" id="UP000078340"/>
    </source>
</evidence>
<dbReference type="OMA" id="MCYEAIG"/>
<evidence type="ECO:0000313" key="5">
    <source>
        <dbReference type="EMBL" id="OAQ85894.1"/>
    </source>
</evidence>
<dbReference type="EMBL" id="LSBH01000006">
    <property type="protein sequence ID" value="OAQ77096.1"/>
    <property type="molecule type" value="Genomic_DNA"/>
</dbReference>
<sequence>MKALVGAESGGYRLADNVDIPAPHRGSILVRVHAIALNPRDAKIVDYSNAPGSVGGCDFAGVVAQVGEGVTRFKEGDRVLAVTFGSDALDKTKGAFAEFALAEEDISCHIPEGFSFTQACSIGLSLATAGLALFHAPGLELPIHGGTGETVLVSGGATATGVMATQLLKLAGYTPIVTCSPANNSLCESYGAAACFDYHSPACGADIRVHTDNCLKYVLDCVTDAATMKMCYGAIGSSGGSYIALETIATTVKYTRRDVRADWFLADAIMGDGVHMAGTYGRPPSAEHRQFGKQLFALAENWLHNGSIRHHPLEIQDGGLANVPNIMEDMKLGKVHGKKLVMPLLGH</sequence>
<dbReference type="Pfam" id="PF00107">
    <property type="entry name" value="ADH_zinc_N"/>
    <property type="match status" value="1"/>
</dbReference>
<dbReference type="InterPro" id="IPR047122">
    <property type="entry name" value="Trans-enoyl_RdTase-like"/>
</dbReference>
<dbReference type="EMBL" id="LCWV01000021">
    <property type="protein sequence ID" value="PWI66979.1"/>
    <property type="molecule type" value="Genomic_DNA"/>
</dbReference>
<dbReference type="PANTHER" id="PTHR45348:SF2">
    <property type="entry name" value="ZINC-TYPE ALCOHOL DEHYDROGENASE-LIKE PROTEIN C2E1P3.01"/>
    <property type="match status" value="1"/>
</dbReference>
<dbReference type="GeneID" id="28890406"/>
<evidence type="ECO:0000313" key="6">
    <source>
        <dbReference type="EMBL" id="PWI66979.1"/>
    </source>
</evidence>
<dbReference type="Proteomes" id="UP000245956">
    <property type="component" value="Unassembled WGS sequence"/>
</dbReference>
<protein>
    <submittedName>
        <fullName evidence="5">Alcohol dehydrogenase GroES-like domain-containing protein</fullName>
    </submittedName>
</protein>
<dbReference type="InterPro" id="IPR036291">
    <property type="entry name" value="NAD(P)-bd_dom_sf"/>
</dbReference>
<dbReference type="InterPro" id="IPR020843">
    <property type="entry name" value="ER"/>
</dbReference>
<dbReference type="KEGG" id="plj:28890406"/>
<dbReference type="Pfam" id="PF08240">
    <property type="entry name" value="ADH_N"/>
    <property type="match status" value="1"/>
</dbReference>
<accession>A0A179H6W1</accession>
<evidence type="ECO:0000313" key="4">
    <source>
        <dbReference type="EMBL" id="OAQ77096.1"/>
    </source>
</evidence>